<feature type="non-terminal residue" evidence="2">
    <location>
        <position position="179"/>
    </location>
</feature>
<keyword evidence="3" id="KW-1185">Reference proteome</keyword>
<feature type="chain" id="PRO_5046694670" evidence="1">
    <location>
        <begin position="21"/>
        <end position="179"/>
    </location>
</feature>
<organism evidence="2 3">
    <name type="scientific">Cryomyces antarcticus</name>
    <dbReference type="NCBI Taxonomy" id="329879"/>
    <lineage>
        <taxon>Eukaryota</taxon>
        <taxon>Fungi</taxon>
        <taxon>Dikarya</taxon>
        <taxon>Ascomycota</taxon>
        <taxon>Pezizomycotina</taxon>
        <taxon>Dothideomycetes</taxon>
        <taxon>Dothideomycetes incertae sedis</taxon>
        <taxon>Cryomyces</taxon>
    </lineage>
</organism>
<dbReference type="InterPro" id="IPR001938">
    <property type="entry name" value="Thaumatin"/>
</dbReference>
<dbReference type="Proteomes" id="UP001357485">
    <property type="component" value="Unassembled WGS sequence"/>
</dbReference>
<keyword evidence="1" id="KW-0732">Signal</keyword>
<feature type="signal peptide" evidence="1">
    <location>
        <begin position="1"/>
        <end position="20"/>
    </location>
</feature>
<gene>
    <name evidence="2" type="ORF">LTR16_009636</name>
</gene>
<evidence type="ECO:0000256" key="1">
    <source>
        <dbReference type="SAM" id="SignalP"/>
    </source>
</evidence>
<dbReference type="InterPro" id="IPR037176">
    <property type="entry name" value="Osmotin/thaumatin-like_sf"/>
</dbReference>
<dbReference type="Gene3D" id="2.60.110.10">
    <property type="entry name" value="Thaumatin"/>
    <property type="match status" value="1"/>
</dbReference>
<dbReference type="Pfam" id="PF00314">
    <property type="entry name" value="Thaumatin"/>
    <property type="match status" value="1"/>
</dbReference>
<dbReference type="EMBL" id="JAVRRA010002555">
    <property type="protein sequence ID" value="KAK5277563.1"/>
    <property type="molecule type" value="Genomic_DNA"/>
</dbReference>
<dbReference type="SUPFAM" id="SSF49870">
    <property type="entry name" value="Osmotin, thaumatin-like protein"/>
    <property type="match status" value="1"/>
</dbReference>
<comment type="caution">
    <text evidence="2">The sequence shown here is derived from an EMBL/GenBank/DDBJ whole genome shotgun (WGS) entry which is preliminary data.</text>
</comment>
<evidence type="ECO:0000313" key="3">
    <source>
        <dbReference type="Proteomes" id="UP001357485"/>
    </source>
</evidence>
<accession>A0ABR0M437</accession>
<evidence type="ECO:0000313" key="2">
    <source>
        <dbReference type="EMBL" id="KAK5277563.1"/>
    </source>
</evidence>
<sequence>MRPSAVTFAASAFFSAVVSASDPGFWIKNENTRPVFISFDVSGGAAPADVWLDSQWSQWVPTNKGWSGAFYVSTTRTDHAVGAKRNADTKVEATFQGASDLTYFDVDVEKGFSLPVWCGPQAWNVASGCSYDFLSDCPQEDRHYDQFTGEYDQCKNPQSAESIARFRSHCPSAYIQWND</sequence>
<protein>
    <submittedName>
        <fullName evidence="2">Uncharacterized protein</fullName>
    </submittedName>
</protein>
<reference evidence="2 3" key="1">
    <citation type="submission" date="2023-08" db="EMBL/GenBank/DDBJ databases">
        <title>Black Yeasts Isolated from many extreme environments.</title>
        <authorList>
            <person name="Coleine C."/>
            <person name="Stajich J.E."/>
            <person name="Selbmann L."/>
        </authorList>
    </citation>
    <scope>NUCLEOTIDE SEQUENCE [LARGE SCALE GENOMIC DNA]</scope>
    <source>
        <strain evidence="2 3">CCFEE 536</strain>
    </source>
</reference>
<proteinExistence type="predicted"/>
<name>A0ABR0M437_9PEZI</name>